<keyword evidence="2" id="KW-1185">Reference proteome</keyword>
<accession>A0ABV8A1W9</accession>
<organism evidence="1 2">
    <name type="scientific">Deinococcus antarcticus</name>
    <dbReference type="NCBI Taxonomy" id="1298767"/>
    <lineage>
        <taxon>Bacteria</taxon>
        <taxon>Thermotogati</taxon>
        <taxon>Deinococcota</taxon>
        <taxon>Deinococci</taxon>
        <taxon>Deinococcales</taxon>
        <taxon>Deinococcaceae</taxon>
        <taxon>Deinococcus</taxon>
    </lineage>
</organism>
<evidence type="ECO:0000313" key="2">
    <source>
        <dbReference type="Proteomes" id="UP001595748"/>
    </source>
</evidence>
<dbReference type="Proteomes" id="UP001595748">
    <property type="component" value="Unassembled WGS sequence"/>
</dbReference>
<evidence type="ECO:0000313" key="1">
    <source>
        <dbReference type="EMBL" id="MFC3859371.1"/>
    </source>
</evidence>
<dbReference type="InterPro" id="IPR009414">
    <property type="entry name" value="DUF1064"/>
</dbReference>
<proteinExistence type="predicted"/>
<dbReference type="RefSeq" id="WP_380075536.1">
    <property type="nucleotide sequence ID" value="NZ_JBHRZF010000010.1"/>
</dbReference>
<dbReference type="EMBL" id="JBHRZF010000010">
    <property type="protein sequence ID" value="MFC3859371.1"/>
    <property type="molecule type" value="Genomic_DNA"/>
</dbReference>
<gene>
    <name evidence="1" type="ORF">ACFOPQ_01100</name>
</gene>
<name>A0ABV8A1W9_9DEIO</name>
<protein>
    <submittedName>
        <fullName evidence="1">DUF1064 domain-containing protein</fullName>
    </submittedName>
</protein>
<dbReference type="Pfam" id="PF06356">
    <property type="entry name" value="DUF1064"/>
    <property type="match status" value="1"/>
</dbReference>
<sequence length="70" mass="8340">MRQPVFYLPGGTRYVADFLIFWCDGTADTRDVKGMETEGFKIKWREVQAAYPWMTFLKVKRYGKVWKVEP</sequence>
<reference evidence="2" key="1">
    <citation type="journal article" date="2019" name="Int. J. Syst. Evol. Microbiol.">
        <title>The Global Catalogue of Microorganisms (GCM) 10K type strain sequencing project: providing services to taxonomists for standard genome sequencing and annotation.</title>
        <authorList>
            <consortium name="The Broad Institute Genomics Platform"/>
            <consortium name="The Broad Institute Genome Sequencing Center for Infectious Disease"/>
            <person name="Wu L."/>
            <person name="Ma J."/>
        </authorList>
    </citation>
    <scope>NUCLEOTIDE SEQUENCE [LARGE SCALE GENOMIC DNA]</scope>
    <source>
        <strain evidence="2">CCTCC AB 2013263</strain>
    </source>
</reference>
<comment type="caution">
    <text evidence="1">The sequence shown here is derived from an EMBL/GenBank/DDBJ whole genome shotgun (WGS) entry which is preliminary data.</text>
</comment>